<evidence type="ECO:0000313" key="4">
    <source>
        <dbReference type="WBParaSite" id="HCON_00187260-00001"/>
    </source>
</evidence>
<protein>
    <submittedName>
        <fullName evidence="4">Amastin surface glycofamily protein</fullName>
    </submittedName>
</protein>
<evidence type="ECO:0000313" key="3">
    <source>
        <dbReference type="Proteomes" id="UP000025227"/>
    </source>
</evidence>
<feature type="chain" id="PRO_5029847797" evidence="2">
    <location>
        <begin position="25"/>
        <end position="173"/>
    </location>
</feature>
<organism evidence="3 4">
    <name type="scientific">Haemonchus contortus</name>
    <name type="common">Barber pole worm</name>
    <dbReference type="NCBI Taxonomy" id="6289"/>
    <lineage>
        <taxon>Eukaryota</taxon>
        <taxon>Metazoa</taxon>
        <taxon>Ecdysozoa</taxon>
        <taxon>Nematoda</taxon>
        <taxon>Chromadorea</taxon>
        <taxon>Rhabditida</taxon>
        <taxon>Rhabditina</taxon>
        <taxon>Rhabditomorpha</taxon>
        <taxon>Strongyloidea</taxon>
        <taxon>Trichostrongylidae</taxon>
        <taxon>Haemonchus</taxon>
    </lineage>
</organism>
<feature type="transmembrane region" description="Helical" evidence="1">
    <location>
        <begin position="148"/>
        <end position="169"/>
    </location>
</feature>
<dbReference type="WBParaSite" id="HCON_00187260-00001">
    <property type="protein sequence ID" value="HCON_00187260-00001"/>
    <property type="gene ID" value="HCON_00187260"/>
</dbReference>
<sequence length="173" mass="19155">MPSHSMKWLIPATICAVTTHVCICCSLFTQDWVEVSGVALQASVSSGIFPWECVSSNTCNVFWDTADGWDKCFFFLMLFAWIFQFFVLITAAVALFVPRLRYNFTSLFYGIQGLVFLLLGVEVILYGIKYDRNLGGLEDIFGVTVTLGYSYWFSTVAVMLAVGAVGMVGEVAA</sequence>
<proteinExistence type="predicted"/>
<dbReference type="Pfam" id="PF06653">
    <property type="entry name" value="Claudin_3"/>
    <property type="match status" value="1"/>
</dbReference>
<keyword evidence="1" id="KW-0812">Transmembrane</keyword>
<reference evidence="4" key="1">
    <citation type="submission" date="2020-12" db="UniProtKB">
        <authorList>
            <consortium name="WormBaseParasite"/>
        </authorList>
    </citation>
    <scope>IDENTIFICATION</scope>
    <source>
        <strain evidence="4">MHco3</strain>
    </source>
</reference>
<feature type="transmembrane region" description="Helical" evidence="1">
    <location>
        <begin position="73"/>
        <end position="95"/>
    </location>
</feature>
<keyword evidence="1" id="KW-1133">Transmembrane helix</keyword>
<keyword evidence="3" id="KW-1185">Reference proteome</keyword>
<feature type="signal peptide" evidence="2">
    <location>
        <begin position="1"/>
        <end position="24"/>
    </location>
</feature>
<keyword evidence="1" id="KW-0472">Membrane</keyword>
<dbReference type="InterPro" id="IPR009545">
    <property type="entry name" value="Claudin-like"/>
</dbReference>
<dbReference type="AlphaFoldDB" id="A0A7I4Z5X9"/>
<dbReference type="Proteomes" id="UP000025227">
    <property type="component" value="Unplaced"/>
</dbReference>
<keyword evidence="2" id="KW-0732">Signal</keyword>
<feature type="transmembrane region" description="Helical" evidence="1">
    <location>
        <begin position="107"/>
        <end position="128"/>
    </location>
</feature>
<evidence type="ECO:0000256" key="1">
    <source>
        <dbReference type="SAM" id="Phobius"/>
    </source>
</evidence>
<evidence type="ECO:0000256" key="2">
    <source>
        <dbReference type="SAM" id="SignalP"/>
    </source>
</evidence>
<name>A0A7I4Z5X9_HAECO</name>
<accession>A0A7I4Z5X9</accession>
<dbReference type="OrthoDB" id="5857545at2759"/>